<evidence type="ECO:0000256" key="8">
    <source>
        <dbReference type="SAM" id="MobiDB-lite"/>
    </source>
</evidence>
<dbReference type="InterPro" id="IPR029030">
    <property type="entry name" value="Caspase-like_dom_sf"/>
</dbReference>
<dbReference type="PANTHER" id="PTHR10357">
    <property type="entry name" value="ALPHA-AMYLASE FAMILY MEMBER"/>
    <property type="match status" value="1"/>
</dbReference>
<evidence type="ECO:0000256" key="3">
    <source>
        <dbReference type="ARBA" id="ARBA00012619"/>
    </source>
</evidence>
<evidence type="ECO:0000256" key="4">
    <source>
        <dbReference type="ARBA" id="ARBA00022723"/>
    </source>
</evidence>
<dbReference type="Gene3D" id="3.90.400.10">
    <property type="entry name" value="Oligo-1,6-glucosidase, Domain 2"/>
    <property type="match status" value="1"/>
</dbReference>
<evidence type="ECO:0000313" key="10">
    <source>
        <dbReference type="EMBL" id="TQS42054.1"/>
    </source>
</evidence>
<keyword evidence="11" id="KW-1185">Reference proteome</keyword>
<evidence type="ECO:0000256" key="7">
    <source>
        <dbReference type="ARBA" id="ARBA00031378"/>
    </source>
</evidence>
<keyword evidence="5" id="KW-0106">Calcium</keyword>
<dbReference type="Pfam" id="PF00656">
    <property type="entry name" value="Peptidase_C14"/>
    <property type="match status" value="1"/>
</dbReference>
<evidence type="ECO:0000256" key="2">
    <source>
        <dbReference type="ARBA" id="ARBA00005496"/>
    </source>
</evidence>
<dbReference type="InterPro" id="IPR045857">
    <property type="entry name" value="O16G_dom_2"/>
</dbReference>
<accession>A0A545AL57</accession>
<dbReference type="Proteomes" id="UP000317982">
    <property type="component" value="Unassembled WGS sequence"/>
</dbReference>
<dbReference type="EC" id="5.4.99.16" evidence="3"/>
<gene>
    <name evidence="10" type="ORF">FL583_26050</name>
</gene>
<comment type="similarity">
    <text evidence="2">Belongs to the glycosyl hydrolase 13 family. TreS subfamily.</text>
</comment>
<dbReference type="EMBL" id="VIRS01000020">
    <property type="protein sequence ID" value="TQS42054.1"/>
    <property type="molecule type" value="Genomic_DNA"/>
</dbReference>
<comment type="caution">
    <text evidence="10">The sequence shown here is derived from an EMBL/GenBank/DDBJ whole genome shotgun (WGS) entry which is preliminary data.</text>
</comment>
<sequence>MATDDPFGPGIRRALVIANGKYRHRGLPDLESPTNDAQLAKRVLENPDLGRFDHVEVHEDRDVASMQRALFAFFKSAQPEDFLFVYISSHGKIDDDTHRLYLCAIDTDPDLLLPTAMPADFLAQAFEACRASRVVTVLDCCHAGAFEGEIRQRRGDSRILILTASRYERAHEADEHPAHVGPSAFAGAFFGGLESGAADVDENGWISVREAFNHALNALRNTKQTPQMRGVLTSDLFLAKSPITAQSLPPEIASLVKHQWPAARLLAVDELGHWIGSEQPDRQTIAEDLLTRLRNDPDQRVSHAAGQRLAGRHASEPGATAGPAAAELPPDPDWHRRTIFYEIRVRSFADGNGDGIGDFAGLTERLDYLQWLGVGTLVLTPIYDSPLEDDGHDTSDFHRVHPDLGTLDEFLDFVTAAHRRGIRVMLDLVLNHTSRQHRWFQESRRDPTGRYGDFYVWQEASEPSADGDDHWTLDRVRGQYYWHRFGVCEPDLNFDSDDVQQAMIDVLRYWLDRGVDGFRLVTAPYLYERVGVGGEGLDETHTYLHRLRREVDEHYTGRLLLGWADRWPSGASEYFGSAERPECGVVLYTSLMPRIFLGMRQETHYPVSEVLSETTRIRDDCQWASFLRNGDELSLENVGENDRAYLRNMYAPSPRMLTDSGIRRRLAPLLDGDRSQLELCMALLLSLPGSPVLYYGDEIGMGENLALPDCAAIRTPMQWTADRGAGFSTAEPDNLASPLVVSPAYAPAVVNVESQRVERRSVLKTVRGLVQTRRKSEALTIGAFEPVASHNAAVLAYLRRTRTSAVLCLANFSQYAQAAALSLEEFAGRQPIEMSGHTRFALIGADEYPVTLSGHGFFWFDLAETAGGTA</sequence>
<evidence type="ECO:0000313" key="11">
    <source>
        <dbReference type="Proteomes" id="UP000317982"/>
    </source>
</evidence>
<evidence type="ECO:0000256" key="5">
    <source>
        <dbReference type="ARBA" id="ARBA00022837"/>
    </source>
</evidence>
<dbReference type="SUPFAM" id="SSF52129">
    <property type="entry name" value="Caspase-like"/>
    <property type="match status" value="1"/>
</dbReference>
<evidence type="ECO:0000256" key="1">
    <source>
        <dbReference type="ARBA" id="ARBA00001595"/>
    </source>
</evidence>
<evidence type="ECO:0000259" key="9">
    <source>
        <dbReference type="SMART" id="SM00642"/>
    </source>
</evidence>
<feature type="compositionally biased region" description="Low complexity" evidence="8">
    <location>
        <begin position="316"/>
        <end position="328"/>
    </location>
</feature>
<dbReference type="GO" id="GO:0005975">
    <property type="term" value="P:carbohydrate metabolic process"/>
    <property type="evidence" value="ECO:0007669"/>
    <property type="project" value="InterPro"/>
</dbReference>
<keyword evidence="4" id="KW-0479">Metal-binding</keyword>
<feature type="region of interest" description="Disordered" evidence="8">
    <location>
        <begin position="296"/>
        <end position="329"/>
    </location>
</feature>
<dbReference type="InterPro" id="IPR017853">
    <property type="entry name" value="GH"/>
</dbReference>
<dbReference type="InterPro" id="IPR013780">
    <property type="entry name" value="Glyco_hydro_b"/>
</dbReference>
<reference evidence="10 11" key="1">
    <citation type="submission" date="2019-07" db="EMBL/GenBank/DDBJ databases">
        <title>Cryptosporangium phraense sp. nov., isolated from plant litter.</title>
        <authorList>
            <person name="Suriyachadkun C."/>
        </authorList>
    </citation>
    <scope>NUCLEOTIDE SEQUENCE [LARGE SCALE GENOMIC DNA]</scope>
    <source>
        <strain evidence="10 11">A-T 5661</strain>
    </source>
</reference>
<feature type="domain" description="Glycosyl hydrolase family 13 catalytic" evidence="9">
    <location>
        <begin position="342"/>
        <end position="736"/>
    </location>
</feature>
<dbReference type="Pfam" id="PF16657">
    <property type="entry name" value="Malt_amylase_C"/>
    <property type="match status" value="1"/>
</dbReference>
<dbReference type="InterPro" id="IPR011600">
    <property type="entry name" value="Pept_C14_caspase"/>
</dbReference>
<dbReference type="Gene3D" id="3.20.20.80">
    <property type="entry name" value="Glycosidases"/>
    <property type="match status" value="1"/>
</dbReference>
<dbReference type="OrthoDB" id="9043248at2"/>
<dbReference type="SUPFAM" id="SSF51011">
    <property type="entry name" value="Glycosyl hydrolase domain"/>
    <property type="match status" value="1"/>
</dbReference>
<dbReference type="PANTHER" id="PTHR10357:SF219">
    <property type="entry name" value="MALTOSE ALPHA-D-GLUCOSYLTRANSFERASE"/>
    <property type="match status" value="1"/>
</dbReference>
<dbReference type="GO" id="GO:0006508">
    <property type="term" value="P:proteolysis"/>
    <property type="evidence" value="ECO:0007669"/>
    <property type="project" value="InterPro"/>
</dbReference>
<name>A0A545AL57_9ACTN</name>
<dbReference type="InterPro" id="IPR032091">
    <property type="entry name" value="Malt_amylase-like_C"/>
</dbReference>
<dbReference type="Pfam" id="PF00128">
    <property type="entry name" value="Alpha-amylase"/>
    <property type="match status" value="2"/>
</dbReference>
<dbReference type="Gene3D" id="3.40.50.1460">
    <property type="match status" value="1"/>
</dbReference>
<dbReference type="FunFam" id="3.20.20.80:FF:000055">
    <property type="entry name" value="Trehalose synthase"/>
    <property type="match status" value="1"/>
</dbReference>
<proteinExistence type="inferred from homology"/>
<protein>
    <recommendedName>
        <fullName evidence="3">maltose alpha-D-glucosyltransferase</fullName>
        <ecNumber evidence="3">5.4.99.16</ecNumber>
    </recommendedName>
    <alternativeName>
        <fullName evidence="7">Maltose alpha-D-glucosyltransferase</fullName>
    </alternativeName>
</protein>
<dbReference type="GO" id="GO:0047471">
    <property type="term" value="F:maltose alpha-D-glucosyltransferase activity"/>
    <property type="evidence" value="ECO:0007669"/>
    <property type="project" value="UniProtKB-EC"/>
</dbReference>
<comment type="catalytic activity">
    <reaction evidence="1">
        <text>D-maltose = alpha,alpha-trehalose</text>
        <dbReference type="Rhea" id="RHEA:15145"/>
        <dbReference type="ChEBI" id="CHEBI:16551"/>
        <dbReference type="ChEBI" id="CHEBI:17306"/>
        <dbReference type="EC" id="5.4.99.16"/>
    </reaction>
</comment>
<keyword evidence="6" id="KW-0413">Isomerase</keyword>
<dbReference type="Gene3D" id="2.60.40.1180">
    <property type="entry name" value="Golgi alpha-mannosidase II"/>
    <property type="match status" value="1"/>
</dbReference>
<evidence type="ECO:0000256" key="6">
    <source>
        <dbReference type="ARBA" id="ARBA00023235"/>
    </source>
</evidence>
<dbReference type="GO" id="GO:0004197">
    <property type="term" value="F:cysteine-type endopeptidase activity"/>
    <property type="evidence" value="ECO:0007669"/>
    <property type="project" value="InterPro"/>
</dbReference>
<dbReference type="SUPFAM" id="SSF51445">
    <property type="entry name" value="(Trans)glycosidases"/>
    <property type="match status" value="1"/>
</dbReference>
<dbReference type="GO" id="GO:0046872">
    <property type="term" value="F:metal ion binding"/>
    <property type="evidence" value="ECO:0007669"/>
    <property type="project" value="UniProtKB-KW"/>
</dbReference>
<dbReference type="AlphaFoldDB" id="A0A545AL57"/>
<dbReference type="SMART" id="SM00642">
    <property type="entry name" value="Aamy"/>
    <property type="match status" value="1"/>
</dbReference>
<dbReference type="InterPro" id="IPR006047">
    <property type="entry name" value="GH13_cat_dom"/>
</dbReference>
<dbReference type="InParanoid" id="A0A545AL57"/>
<organism evidence="10 11">
    <name type="scientific">Cryptosporangium phraense</name>
    <dbReference type="NCBI Taxonomy" id="2593070"/>
    <lineage>
        <taxon>Bacteria</taxon>
        <taxon>Bacillati</taxon>
        <taxon>Actinomycetota</taxon>
        <taxon>Actinomycetes</taxon>
        <taxon>Cryptosporangiales</taxon>
        <taxon>Cryptosporangiaceae</taxon>
        <taxon>Cryptosporangium</taxon>
    </lineage>
</organism>